<comment type="caution">
    <text evidence="1">The sequence shown here is derived from an EMBL/GenBank/DDBJ whole genome shotgun (WGS) entry which is preliminary data.</text>
</comment>
<proteinExistence type="predicted"/>
<sequence length="229" mass="24732">MSQYQSSQPEQKDPFDTFNNTANGMLVVSVILGIVSTVATVAVIYFIIDCLKKAGSAIPSYARLANIDLEKSSVRPSSQEIAVGVASCGASQHQVEKLPDKVGTIGRGLTRFSSQELAACTNDYADILGSGGYGVVFKGMLEGGRPVAVKMLSNPHDKRIEDQFLAEVNSIGRTHHRNLVKLYGFCFDSTTRALVLEFMDNGSLDTLLFCKKTALDPDILHKISIGIAK</sequence>
<gene>
    <name evidence="1" type="ORF">MLD38_006345</name>
</gene>
<name>A0ACB9RW19_9MYRT</name>
<dbReference type="EMBL" id="CM042882">
    <property type="protein sequence ID" value="KAI4380122.1"/>
    <property type="molecule type" value="Genomic_DNA"/>
</dbReference>
<keyword evidence="2" id="KW-1185">Reference proteome</keyword>
<evidence type="ECO:0000313" key="1">
    <source>
        <dbReference type="EMBL" id="KAI4380122.1"/>
    </source>
</evidence>
<protein>
    <submittedName>
        <fullName evidence="1">Uncharacterized protein</fullName>
    </submittedName>
</protein>
<feature type="non-terminal residue" evidence="1">
    <location>
        <position position="229"/>
    </location>
</feature>
<dbReference type="Proteomes" id="UP001057402">
    <property type="component" value="Chromosome 3"/>
</dbReference>
<reference evidence="2" key="1">
    <citation type="journal article" date="2023" name="Front. Plant Sci.">
        <title>Chromosomal-level genome assembly of Melastoma candidum provides insights into trichome evolution.</title>
        <authorList>
            <person name="Zhong Y."/>
            <person name="Wu W."/>
            <person name="Sun C."/>
            <person name="Zou P."/>
            <person name="Liu Y."/>
            <person name="Dai S."/>
            <person name="Zhou R."/>
        </authorList>
    </citation>
    <scope>NUCLEOTIDE SEQUENCE [LARGE SCALE GENOMIC DNA]</scope>
</reference>
<accession>A0ACB9RW19</accession>
<evidence type="ECO:0000313" key="2">
    <source>
        <dbReference type="Proteomes" id="UP001057402"/>
    </source>
</evidence>
<organism evidence="1 2">
    <name type="scientific">Melastoma candidum</name>
    <dbReference type="NCBI Taxonomy" id="119954"/>
    <lineage>
        <taxon>Eukaryota</taxon>
        <taxon>Viridiplantae</taxon>
        <taxon>Streptophyta</taxon>
        <taxon>Embryophyta</taxon>
        <taxon>Tracheophyta</taxon>
        <taxon>Spermatophyta</taxon>
        <taxon>Magnoliopsida</taxon>
        <taxon>eudicotyledons</taxon>
        <taxon>Gunneridae</taxon>
        <taxon>Pentapetalae</taxon>
        <taxon>rosids</taxon>
        <taxon>malvids</taxon>
        <taxon>Myrtales</taxon>
        <taxon>Melastomataceae</taxon>
        <taxon>Melastomatoideae</taxon>
        <taxon>Melastomateae</taxon>
        <taxon>Melastoma</taxon>
    </lineage>
</organism>